<evidence type="ECO:0000256" key="2">
    <source>
        <dbReference type="ARBA" id="ARBA00022448"/>
    </source>
</evidence>
<dbReference type="Gene3D" id="3.40.30.10">
    <property type="entry name" value="Glutaredoxin"/>
    <property type="match status" value="1"/>
</dbReference>
<organism evidence="8 9">
    <name type="scientific">Mucilaginibacter gracilis</name>
    <dbReference type="NCBI Taxonomy" id="423350"/>
    <lineage>
        <taxon>Bacteria</taxon>
        <taxon>Pseudomonadati</taxon>
        <taxon>Bacteroidota</taxon>
        <taxon>Sphingobacteriia</taxon>
        <taxon>Sphingobacteriales</taxon>
        <taxon>Sphingobacteriaceae</taxon>
        <taxon>Mucilaginibacter</taxon>
    </lineage>
</organism>
<dbReference type="PANTHER" id="PTHR45663">
    <property type="entry name" value="GEO12009P1"/>
    <property type="match status" value="1"/>
</dbReference>
<dbReference type="InterPro" id="IPR036249">
    <property type="entry name" value="Thioredoxin-like_sf"/>
</dbReference>
<dbReference type="PANTHER" id="PTHR45663:SF11">
    <property type="entry name" value="GEO12009P1"/>
    <property type="match status" value="1"/>
</dbReference>
<dbReference type="EMBL" id="RBKU01000001">
    <property type="protein sequence ID" value="RKR85309.1"/>
    <property type="molecule type" value="Genomic_DNA"/>
</dbReference>
<dbReference type="FunFam" id="3.40.30.10:FF:000001">
    <property type="entry name" value="Thioredoxin"/>
    <property type="match status" value="1"/>
</dbReference>
<evidence type="ECO:0000313" key="9">
    <source>
        <dbReference type="Proteomes" id="UP000268007"/>
    </source>
</evidence>
<keyword evidence="4" id="KW-1015">Disulfide bond</keyword>
<evidence type="ECO:0000256" key="3">
    <source>
        <dbReference type="ARBA" id="ARBA00022982"/>
    </source>
</evidence>
<accession>A0A495JB73</accession>
<dbReference type="PRINTS" id="PR00421">
    <property type="entry name" value="THIOREDOXIN"/>
</dbReference>
<sequence>MSTCHKLFAASYLNSIYLLIKLKENIMALEITDANFEELVLKSDKPVLIDFWAEWCGPCRMVGPVVEEIAKDYADTAVVGKVNVDNNPGISMKFGIRNIPALLFFKNGEIVDKQIGAVPKSVLTGKLDKQLLSFS</sequence>
<dbReference type="CDD" id="cd02947">
    <property type="entry name" value="TRX_family"/>
    <property type="match status" value="1"/>
</dbReference>
<dbReference type="SUPFAM" id="SSF52833">
    <property type="entry name" value="Thioredoxin-like"/>
    <property type="match status" value="1"/>
</dbReference>
<dbReference type="NCBIfam" id="TIGR01068">
    <property type="entry name" value="thioredoxin"/>
    <property type="match status" value="1"/>
</dbReference>
<keyword evidence="2" id="KW-0813">Transport</keyword>
<evidence type="ECO:0000259" key="7">
    <source>
        <dbReference type="PROSITE" id="PS51352"/>
    </source>
</evidence>
<keyword evidence="3" id="KW-0249">Electron transport</keyword>
<dbReference type="PROSITE" id="PS00194">
    <property type="entry name" value="THIOREDOXIN_1"/>
    <property type="match status" value="1"/>
</dbReference>
<proteinExistence type="inferred from homology"/>
<keyword evidence="9" id="KW-1185">Reference proteome</keyword>
<evidence type="ECO:0000256" key="4">
    <source>
        <dbReference type="ARBA" id="ARBA00023157"/>
    </source>
</evidence>
<protein>
    <recommendedName>
        <fullName evidence="6">Thioredoxin</fullName>
    </recommendedName>
</protein>
<evidence type="ECO:0000256" key="6">
    <source>
        <dbReference type="NCBIfam" id="TIGR01068"/>
    </source>
</evidence>
<name>A0A495JB73_9SPHI</name>
<dbReference type="Pfam" id="PF00085">
    <property type="entry name" value="Thioredoxin"/>
    <property type="match status" value="1"/>
</dbReference>
<reference evidence="8 9" key="1">
    <citation type="submission" date="2018-10" db="EMBL/GenBank/DDBJ databases">
        <title>Genomic Encyclopedia of Archaeal and Bacterial Type Strains, Phase II (KMG-II): from individual species to whole genera.</title>
        <authorList>
            <person name="Goeker M."/>
        </authorList>
    </citation>
    <scope>NUCLEOTIDE SEQUENCE [LARGE SCALE GENOMIC DNA]</scope>
    <source>
        <strain evidence="8 9">DSM 18602</strain>
    </source>
</reference>
<comment type="similarity">
    <text evidence="1">Belongs to the thioredoxin family.</text>
</comment>
<dbReference type="Proteomes" id="UP000268007">
    <property type="component" value="Unassembled WGS sequence"/>
</dbReference>
<comment type="caution">
    <text evidence="8">The sequence shown here is derived from an EMBL/GenBank/DDBJ whole genome shotgun (WGS) entry which is preliminary data.</text>
</comment>
<dbReference type="InterPro" id="IPR013766">
    <property type="entry name" value="Thioredoxin_domain"/>
</dbReference>
<feature type="domain" description="Thioredoxin" evidence="7">
    <location>
        <begin position="20"/>
        <end position="132"/>
    </location>
</feature>
<dbReference type="InterPro" id="IPR005746">
    <property type="entry name" value="Thioredoxin"/>
</dbReference>
<evidence type="ECO:0000256" key="5">
    <source>
        <dbReference type="ARBA" id="ARBA00023284"/>
    </source>
</evidence>
<dbReference type="GO" id="GO:0045454">
    <property type="term" value="P:cell redox homeostasis"/>
    <property type="evidence" value="ECO:0007669"/>
    <property type="project" value="TreeGrafter"/>
</dbReference>
<dbReference type="GO" id="GO:0015035">
    <property type="term" value="F:protein-disulfide reductase activity"/>
    <property type="evidence" value="ECO:0007669"/>
    <property type="project" value="UniProtKB-UniRule"/>
</dbReference>
<dbReference type="GO" id="GO:0005829">
    <property type="term" value="C:cytosol"/>
    <property type="evidence" value="ECO:0007669"/>
    <property type="project" value="TreeGrafter"/>
</dbReference>
<dbReference type="PROSITE" id="PS51352">
    <property type="entry name" value="THIOREDOXIN_2"/>
    <property type="match status" value="1"/>
</dbReference>
<dbReference type="AlphaFoldDB" id="A0A495JB73"/>
<dbReference type="InterPro" id="IPR017937">
    <property type="entry name" value="Thioredoxin_CS"/>
</dbReference>
<evidence type="ECO:0000313" key="8">
    <source>
        <dbReference type="EMBL" id="RKR85309.1"/>
    </source>
</evidence>
<gene>
    <name evidence="8" type="ORF">BDD43_5573</name>
</gene>
<keyword evidence="5" id="KW-0676">Redox-active center</keyword>
<evidence type="ECO:0000256" key="1">
    <source>
        <dbReference type="ARBA" id="ARBA00008987"/>
    </source>
</evidence>